<dbReference type="InterPro" id="IPR038630">
    <property type="entry name" value="L24e/L24_sf"/>
</dbReference>
<name>C1BVU9_LEPSM</name>
<evidence type="ECO:0000256" key="4">
    <source>
        <dbReference type="ARBA" id="ARBA00059003"/>
    </source>
</evidence>
<gene>
    <name evidence="8" type="primary">RLP24</name>
</gene>
<evidence type="ECO:0000259" key="7">
    <source>
        <dbReference type="SMART" id="SM00746"/>
    </source>
</evidence>
<organism evidence="8">
    <name type="scientific">Lepeophtheirus salmonis</name>
    <name type="common">Salmon louse</name>
    <name type="synonym">Caligus salmonis</name>
    <dbReference type="NCBI Taxonomy" id="72036"/>
    <lineage>
        <taxon>Eukaryota</taxon>
        <taxon>Metazoa</taxon>
        <taxon>Ecdysozoa</taxon>
        <taxon>Arthropoda</taxon>
        <taxon>Crustacea</taxon>
        <taxon>Multicrustacea</taxon>
        <taxon>Hexanauplia</taxon>
        <taxon>Copepoda</taxon>
        <taxon>Siphonostomatoida</taxon>
        <taxon>Caligidae</taxon>
        <taxon>Lepeophtheirus</taxon>
    </lineage>
</organism>
<dbReference type="Pfam" id="PF01246">
    <property type="entry name" value="Ribosomal_L24e"/>
    <property type="match status" value="1"/>
</dbReference>
<dbReference type="InterPro" id="IPR000988">
    <property type="entry name" value="Ribosomal_eL24-rel_N"/>
</dbReference>
<dbReference type="PANTHER" id="PTHR10792">
    <property type="entry name" value="60S RIBOSOMAL PROTEIN L24"/>
    <property type="match status" value="1"/>
</dbReference>
<keyword evidence="2" id="KW-0690">Ribosome biogenesis</keyword>
<evidence type="ECO:0000256" key="2">
    <source>
        <dbReference type="ARBA" id="ARBA00022517"/>
    </source>
</evidence>
<reference evidence="8" key="1">
    <citation type="submission" date="2009-06" db="EMBL/GenBank/DDBJ databases">
        <title>Lepeophtheirus salmonis ESTs and full-length cDNAs.</title>
        <authorList>
            <person name="Yasuike M."/>
            <person name="von Schalburg K."/>
            <person name="Cooper G."/>
            <person name="Leong J."/>
            <person name="Jones S.R.M."/>
            <person name="Koop B.F."/>
        </authorList>
    </citation>
    <scope>NUCLEOTIDE SEQUENCE</scope>
    <source>
        <strain evidence="8">Pacific form</strain>
        <tissue evidence="8">Whole</tissue>
    </source>
</reference>
<dbReference type="CDD" id="cd00472">
    <property type="entry name" value="Ribosomal_L24e_L24"/>
    <property type="match status" value="1"/>
</dbReference>
<dbReference type="AlphaFoldDB" id="C1BVU9"/>
<dbReference type="GO" id="GO:0003735">
    <property type="term" value="F:structural constituent of ribosome"/>
    <property type="evidence" value="ECO:0007669"/>
    <property type="project" value="InterPro"/>
</dbReference>
<comment type="similarity">
    <text evidence="1">Belongs to the eukaryotic ribosomal protein eL24 family.</text>
</comment>
<dbReference type="InterPro" id="IPR056366">
    <property type="entry name" value="Ribosomal_eL24"/>
</dbReference>
<dbReference type="EMBL" id="BT078728">
    <property type="protein sequence ID" value="ACO13152.1"/>
    <property type="molecule type" value="mRNA"/>
</dbReference>
<evidence type="ECO:0000256" key="3">
    <source>
        <dbReference type="ARBA" id="ARBA00039784"/>
    </source>
</evidence>
<dbReference type="FunFam" id="2.30.170.20:FF:000001">
    <property type="entry name" value="probable ribosome biogenesis protein RLP24"/>
    <property type="match status" value="1"/>
</dbReference>
<comment type="subunit">
    <text evidence="5">Associated with nucleolar and cytoplasmic pre-60S particles. At the end of biogenesis it dissociates from cytoplasmic pre-60S particles and is likely to be exchanged for its ribosomal homologue, RPL24.</text>
</comment>
<dbReference type="SMART" id="SM00746">
    <property type="entry name" value="TRASH"/>
    <property type="match status" value="1"/>
</dbReference>
<sequence>MRVEKCYFCGSPRYPGKGILFIRNDCKEFIFCRSECHKNFKKKKNPRKAKWTKAFRKASGKELGVDPSFEFERRRNEPVKYDRALWENTITAMKRVEEIKDKRQAKYIYDRMKRAKKIQDEKDVKEVQRDMALIRSPAAGLKRPAKEMDIDDTEENTELGLASTEELKVQPKLTKKILEEVVESDHEMEEL</sequence>
<comment type="function">
    <text evidence="4">Involved in the biogenesis of the 60S ribosomal subunit. Ensures the docking of NOG1 to pre-60S particles.</text>
</comment>
<dbReference type="PANTHER" id="PTHR10792:SF8">
    <property type="entry name" value="RIBOSOME BIOGENESIS PROTEIN RLP24-RELATED"/>
    <property type="match status" value="1"/>
</dbReference>
<feature type="domain" description="TRASH" evidence="7">
    <location>
        <begin position="6"/>
        <end position="44"/>
    </location>
</feature>
<accession>C1BVU9</accession>
<dbReference type="Gene3D" id="2.30.170.20">
    <property type="entry name" value="Ribosomal protein L24e"/>
    <property type="match status" value="1"/>
</dbReference>
<evidence type="ECO:0000256" key="6">
    <source>
        <dbReference type="SAM" id="MobiDB-lite"/>
    </source>
</evidence>
<feature type="region of interest" description="Disordered" evidence="6">
    <location>
        <begin position="138"/>
        <end position="163"/>
    </location>
</feature>
<dbReference type="OrthoDB" id="10262490at2759"/>
<dbReference type="GO" id="GO:0042273">
    <property type="term" value="P:ribosomal large subunit biogenesis"/>
    <property type="evidence" value="ECO:0007669"/>
    <property type="project" value="TreeGrafter"/>
</dbReference>
<dbReference type="GO" id="GO:0005730">
    <property type="term" value="C:nucleolus"/>
    <property type="evidence" value="ECO:0007669"/>
    <property type="project" value="TreeGrafter"/>
</dbReference>
<dbReference type="SUPFAM" id="SSF57716">
    <property type="entry name" value="Glucocorticoid receptor-like (DNA-binding domain)"/>
    <property type="match status" value="1"/>
</dbReference>
<evidence type="ECO:0000313" key="8">
    <source>
        <dbReference type="EMBL" id="ACO13152.1"/>
    </source>
</evidence>
<dbReference type="InterPro" id="IPR011017">
    <property type="entry name" value="TRASH_dom"/>
</dbReference>
<protein>
    <recommendedName>
        <fullName evidence="3">Probable ribosome biogenesis protein RLP24</fullName>
    </recommendedName>
</protein>
<proteinExistence type="evidence at transcript level"/>
<evidence type="ECO:0000256" key="5">
    <source>
        <dbReference type="ARBA" id="ARBA00064137"/>
    </source>
</evidence>
<evidence type="ECO:0000256" key="1">
    <source>
        <dbReference type="ARBA" id="ARBA00005647"/>
    </source>
</evidence>